<dbReference type="GO" id="GO:0006289">
    <property type="term" value="P:nucleotide-excision repair"/>
    <property type="evidence" value="ECO:0007669"/>
    <property type="project" value="UniProtKB-UniRule"/>
</dbReference>
<dbReference type="SUPFAM" id="SSF46934">
    <property type="entry name" value="UBA-like"/>
    <property type="match status" value="2"/>
</dbReference>
<feature type="compositionally biased region" description="Low complexity" evidence="6">
    <location>
        <begin position="130"/>
        <end position="139"/>
    </location>
</feature>
<reference evidence="9 10" key="1">
    <citation type="journal article" date="2015" name="Genome Biol. Evol.">
        <title>Comparative Genomics of a Bacterivorous Green Alga Reveals Evolutionary Causalities and Consequences of Phago-Mixotrophic Mode of Nutrition.</title>
        <authorList>
            <person name="Burns J.A."/>
            <person name="Paasch A."/>
            <person name="Narechania A."/>
            <person name="Kim E."/>
        </authorList>
    </citation>
    <scope>NUCLEOTIDE SEQUENCE [LARGE SCALE GENOMIC DNA]</scope>
    <source>
        <strain evidence="9 10">PLY_AMNH</strain>
    </source>
</reference>
<feature type="domain" description="Ubiquitin-like" evidence="8">
    <location>
        <begin position="1"/>
        <end position="76"/>
    </location>
</feature>
<dbReference type="GO" id="GO:0005654">
    <property type="term" value="C:nucleoplasm"/>
    <property type="evidence" value="ECO:0007669"/>
    <property type="project" value="TreeGrafter"/>
</dbReference>
<comment type="caution">
    <text evidence="9">The sequence shown here is derived from an EMBL/GenBank/DDBJ whole genome shotgun (WGS) entry which is preliminary data.</text>
</comment>
<dbReference type="InterPro" id="IPR029071">
    <property type="entry name" value="Ubiquitin-like_domsf"/>
</dbReference>
<dbReference type="InterPro" id="IPR036353">
    <property type="entry name" value="XPC-bd_sf"/>
</dbReference>
<evidence type="ECO:0000256" key="6">
    <source>
        <dbReference type="SAM" id="MobiDB-lite"/>
    </source>
</evidence>
<dbReference type="Pfam" id="PF00627">
    <property type="entry name" value="UBA"/>
    <property type="match status" value="2"/>
</dbReference>
<protein>
    <recommendedName>
        <fullName evidence="5">Ubiquitin receptor RAD23</fullName>
    </recommendedName>
    <alternativeName>
        <fullName evidence="5">DNA repair protein RAD23</fullName>
    </alternativeName>
</protein>
<comment type="similarity">
    <text evidence="5">Belongs to the RAD23 family.</text>
</comment>
<comment type="function">
    <text evidence="5">Multiubiquitin chain receptor involved in modulation of proteasomal degradation. Involved in nucleotide excision repair.</text>
</comment>
<dbReference type="Pfam" id="PF00240">
    <property type="entry name" value="ubiquitin"/>
    <property type="match status" value="1"/>
</dbReference>
<feature type="domain" description="UBA" evidence="7">
    <location>
        <begin position="158"/>
        <end position="198"/>
    </location>
</feature>
<dbReference type="GO" id="GO:0005829">
    <property type="term" value="C:cytosol"/>
    <property type="evidence" value="ECO:0007669"/>
    <property type="project" value="TreeGrafter"/>
</dbReference>
<keyword evidence="2 5" id="KW-0227">DNA damage</keyword>
<dbReference type="Gene3D" id="1.10.10.540">
    <property type="entry name" value="XPC-binding domain"/>
    <property type="match status" value="1"/>
</dbReference>
<feature type="region of interest" description="Disordered" evidence="6">
    <location>
        <begin position="208"/>
        <end position="264"/>
    </location>
</feature>
<sequence length="397" mass="40933">MKVTLKTVKGDSLHVQADETDTVEALKAKVQEEHGFHAAHQVLIFQGKVLKDGTTLSENAITEAGFVVVMVQKPKTAPAPAPAAAPAAALAAAPAAAFSPPAPVPEATAAPAASPTPTPAPEPVPMDTGAPAPTAVEPAAAEEGDSTFFGASTLVSGNQLESTISSIMEMGFEREQVQRALRAAFNNPDRAVEYLMTGIPEQEEVPPPVAAPPAGAGVPSEAPAATPAAQAAPAAGPNTQPLNMFAPQPQAGAGQQGGGDAGALSFLRSNPQFQQLLGMVQANPQILQPMLQELGRANPRLLQLINSNQAEFLRLINEPAPEGAIDMGALAGMMGEEGGEDGGAMMGTITLTPEENEAIERLTSMGFERNAAIEAYFACDKNEALAANYLLEHGFED</sequence>
<dbReference type="PROSITE" id="PS50030">
    <property type="entry name" value="UBA"/>
    <property type="match status" value="2"/>
</dbReference>
<dbReference type="Gene3D" id="1.10.8.10">
    <property type="entry name" value="DNA helicase RuvA subunit, C-terminal domain"/>
    <property type="match status" value="2"/>
</dbReference>
<keyword evidence="10" id="KW-1185">Reference proteome</keyword>
<dbReference type="PROSITE" id="PS50053">
    <property type="entry name" value="UBIQUITIN_2"/>
    <property type="match status" value="1"/>
</dbReference>
<dbReference type="FunFam" id="1.10.10.540:FF:000001">
    <property type="entry name" value="UV excision repair protein RAD23 B"/>
    <property type="match status" value="1"/>
</dbReference>
<evidence type="ECO:0000313" key="9">
    <source>
        <dbReference type="EMBL" id="KAK3242489.1"/>
    </source>
</evidence>
<dbReference type="SUPFAM" id="SSF54236">
    <property type="entry name" value="Ubiquitin-like"/>
    <property type="match status" value="1"/>
</dbReference>
<dbReference type="GO" id="GO:0043161">
    <property type="term" value="P:proteasome-mediated ubiquitin-dependent protein catabolic process"/>
    <property type="evidence" value="ECO:0007669"/>
    <property type="project" value="UniProtKB-UniRule"/>
</dbReference>
<dbReference type="CDD" id="cd01805">
    <property type="entry name" value="Ubl_Rad23"/>
    <property type="match status" value="1"/>
</dbReference>
<dbReference type="EMBL" id="LGRX02033160">
    <property type="protein sequence ID" value="KAK3242489.1"/>
    <property type="molecule type" value="Genomic_DNA"/>
</dbReference>
<dbReference type="PRINTS" id="PR01839">
    <property type="entry name" value="RAD23PROTEIN"/>
</dbReference>
<dbReference type="FunFam" id="1.10.8.10:FF:000002">
    <property type="entry name" value="UV excision repair protein RAD23 homolog"/>
    <property type="match status" value="1"/>
</dbReference>
<dbReference type="SMART" id="SM00727">
    <property type="entry name" value="STI1"/>
    <property type="match status" value="1"/>
</dbReference>
<dbReference type="InterPro" id="IPR004806">
    <property type="entry name" value="Rad23"/>
</dbReference>
<dbReference type="InterPro" id="IPR000626">
    <property type="entry name" value="Ubiquitin-like_dom"/>
</dbReference>
<dbReference type="InterPro" id="IPR015940">
    <property type="entry name" value="UBA"/>
</dbReference>
<dbReference type="SMART" id="SM00213">
    <property type="entry name" value="UBQ"/>
    <property type="match status" value="1"/>
</dbReference>
<evidence type="ECO:0000256" key="2">
    <source>
        <dbReference type="ARBA" id="ARBA00022763"/>
    </source>
</evidence>
<feature type="compositionally biased region" description="Low complexity" evidence="6">
    <location>
        <begin position="98"/>
        <end position="113"/>
    </location>
</feature>
<dbReference type="Gene3D" id="3.10.20.90">
    <property type="entry name" value="Phosphatidylinositol 3-kinase Catalytic Subunit, Chain A, domain 1"/>
    <property type="match status" value="1"/>
</dbReference>
<name>A0AAE0BUU8_9CHLO</name>
<feature type="domain" description="UBA" evidence="7">
    <location>
        <begin position="353"/>
        <end position="393"/>
    </location>
</feature>
<dbReference type="Pfam" id="PF09280">
    <property type="entry name" value="XPC-binding"/>
    <property type="match status" value="1"/>
</dbReference>
<proteinExistence type="inferred from homology"/>
<dbReference type="NCBIfam" id="TIGR00601">
    <property type="entry name" value="rad23"/>
    <property type="match status" value="1"/>
</dbReference>
<dbReference type="SUPFAM" id="SSF101238">
    <property type="entry name" value="XPC-binding domain"/>
    <property type="match status" value="1"/>
</dbReference>
<accession>A0AAE0BUU8</accession>
<dbReference type="GO" id="GO:0003684">
    <property type="term" value="F:damaged DNA binding"/>
    <property type="evidence" value="ECO:0007669"/>
    <property type="project" value="UniProtKB-UniRule"/>
</dbReference>
<dbReference type="AlphaFoldDB" id="A0AAE0BUU8"/>
<evidence type="ECO:0000256" key="4">
    <source>
        <dbReference type="ARBA" id="ARBA00023242"/>
    </source>
</evidence>
<keyword evidence="1" id="KW-0677">Repeat</keyword>
<feature type="compositionally biased region" description="Pro residues" evidence="6">
    <location>
        <begin position="114"/>
        <end position="124"/>
    </location>
</feature>
<keyword evidence="3 5" id="KW-0234">DNA repair</keyword>
<dbReference type="InterPro" id="IPR009060">
    <property type="entry name" value="UBA-like_sf"/>
</dbReference>
<keyword evidence="4 5" id="KW-0539">Nucleus</keyword>
<dbReference type="InterPro" id="IPR006636">
    <property type="entry name" value="STI1_HS-bd"/>
</dbReference>
<evidence type="ECO:0000259" key="7">
    <source>
        <dbReference type="PROSITE" id="PS50030"/>
    </source>
</evidence>
<evidence type="ECO:0000256" key="1">
    <source>
        <dbReference type="ARBA" id="ARBA00022737"/>
    </source>
</evidence>
<keyword evidence="5" id="KW-0963">Cytoplasm</keyword>
<dbReference type="InterPro" id="IPR015360">
    <property type="entry name" value="XPC-bd"/>
</dbReference>
<dbReference type="SMART" id="SM00165">
    <property type="entry name" value="UBA"/>
    <property type="match status" value="2"/>
</dbReference>
<dbReference type="PANTHER" id="PTHR10621">
    <property type="entry name" value="UV EXCISION REPAIR PROTEIN RAD23"/>
    <property type="match status" value="1"/>
</dbReference>
<feature type="region of interest" description="Disordered" evidence="6">
    <location>
        <begin position="98"/>
        <end position="141"/>
    </location>
</feature>
<organism evidence="9 10">
    <name type="scientific">Cymbomonas tetramitiformis</name>
    <dbReference type="NCBI Taxonomy" id="36881"/>
    <lineage>
        <taxon>Eukaryota</taxon>
        <taxon>Viridiplantae</taxon>
        <taxon>Chlorophyta</taxon>
        <taxon>Pyramimonadophyceae</taxon>
        <taxon>Pyramimonadales</taxon>
        <taxon>Pyramimonadaceae</taxon>
        <taxon>Cymbomonas</taxon>
    </lineage>
</organism>
<dbReference type="Proteomes" id="UP001190700">
    <property type="component" value="Unassembled WGS sequence"/>
</dbReference>
<evidence type="ECO:0000313" key="10">
    <source>
        <dbReference type="Proteomes" id="UP001190700"/>
    </source>
</evidence>
<dbReference type="FunFam" id="1.10.8.10:FF:000003">
    <property type="entry name" value="UV excision repair protein RAD23 homolog"/>
    <property type="match status" value="1"/>
</dbReference>
<feature type="compositionally biased region" description="Low complexity" evidence="6">
    <location>
        <begin position="212"/>
        <end position="253"/>
    </location>
</feature>
<dbReference type="GO" id="GO:0031593">
    <property type="term" value="F:polyubiquitin modification-dependent protein binding"/>
    <property type="evidence" value="ECO:0007669"/>
    <property type="project" value="UniProtKB-UniRule"/>
</dbReference>
<evidence type="ECO:0000256" key="5">
    <source>
        <dbReference type="RuleBase" id="RU367049"/>
    </source>
</evidence>
<dbReference type="PANTHER" id="PTHR10621:SF0">
    <property type="entry name" value="UV EXCISION REPAIR PROTEIN RAD23"/>
    <property type="match status" value="1"/>
</dbReference>
<comment type="subcellular location">
    <subcellularLocation>
        <location evidence="5">Nucleus</location>
    </subcellularLocation>
    <subcellularLocation>
        <location evidence="5">Cytoplasm</location>
    </subcellularLocation>
</comment>
<gene>
    <name evidence="9" type="ORF">CYMTET_47833</name>
</gene>
<dbReference type="GO" id="GO:0043130">
    <property type="term" value="F:ubiquitin binding"/>
    <property type="evidence" value="ECO:0007669"/>
    <property type="project" value="UniProtKB-UniRule"/>
</dbReference>
<evidence type="ECO:0000256" key="3">
    <source>
        <dbReference type="ARBA" id="ARBA00023204"/>
    </source>
</evidence>
<evidence type="ECO:0000259" key="8">
    <source>
        <dbReference type="PROSITE" id="PS50053"/>
    </source>
</evidence>
<dbReference type="GO" id="GO:0070628">
    <property type="term" value="F:proteasome binding"/>
    <property type="evidence" value="ECO:0007669"/>
    <property type="project" value="TreeGrafter"/>
</dbReference>